<dbReference type="InterPro" id="IPR050816">
    <property type="entry name" value="Flavin-dep_Halogenase_NPB"/>
</dbReference>
<keyword evidence="2" id="KW-0274">FAD</keyword>
<dbReference type="InterPro" id="IPR006905">
    <property type="entry name" value="Flavin_halogenase"/>
</dbReference>
<dbReference type="GO" id="GO:0000166">
    <property type="term" value="F:nucleotide binding"/>
    <property type="evidence" value="ECO:0007669"/>
    <property type="project" value="UniProtKB-KW"/>
</dbReference>
<name>A0A545UIC8_9GAMM</name>
<gene>
    <name evidence="3" type="ORF">FLL46_03560</name>
</gene>
<evidence type="ECO:0000256" key="2">
    <source>
        <dbReference type="PIRSR" id="PIRSR011396-2"/>
    </source>
</evidence>
<dbReference type="PANTHER" id="PTHR43747:SF4">
    <property type="entry name" value="FLAVIN-DEPENDENT TRYPTOPHAN HALOGENASE"/>
    <property type="match status" value="1"/>
</dbReference>
<protein>
    <submittedName>
        <fullName evidence="3">Tryptophan 7-halogenase</fullName>
    </submittedName>
</protein>
<keyword evidence="4" id="KW-1185">Reference proteome</keyword>
<feature type="binding site" evidence="2">
    <location>
        <position position="339"/>
    </location>
    <ligand>
        <name>FAD</name>
        <dbReference type="ChEBI" id="CHEBI:57692"/>
    </ligand>
</feature>
<feature type="binding site" evidence="2">
    <location>
        <position position="79"/>
    </location>
    <ligand>
        <name>7-chloro-L-tryptophan</name>
        <dbReference type="ChEBI" id="CHEBI:58713"/>
    </ligand>
</feature>
<dbReference type="OrthoDB" id="5751025at2"/>
<dbReference type="PANTHER" id="PTHR43747">
    <property type="entry name" value="FAD-BINDING PROTEIN"/>
    <property type="match status" value="1"/>
</dbReference>
<evidence type="ECO:0000313" key="3">
    <source>
        <dbReference type="EMBL" id="TQV89217.1"/>
    </source>
</evidence>
<dbReference type="SUPFAM" id="SSF51905">
    <property type="entry name" value="FAD/NAD(P)-binding domain"/>
    <property type="match status" value="1"/>
</dbReference>
<keyword evidence="2" id="KW-0285">Flavoprotein</keyword>
<dbReference type="GO" id="GO:0004497">
    <property type="term" value="F:monooxygenase activity"/>
    <property type="evidence" value="ECO:0007669"/>
    <property type="project" value="InterPro"/>
</dbReference>
<sequence length="509" mass="57707">MIKSIVIVGGGTAGWISAGIIAARHRADNNQSIEVTLVESPDIPTIGVGEGTWPSMVNTIKTMGISEREFVRECDVSFKQGIKFERWISGRNDDVYYHPFSYPHRSQQGGLIARWLRNSNSKSYAESITTQCYLDELSLAPKQLNSPEFNALENYAYHLDAAKFSTFLKKHCTRKLKVRHIVDNVQGVNTNEQGNITSLKTQQNNEIEGDLFIDCSGISSILLRQHFGIPFKSCKDTLFVDRALAVQVPYQKPSSPIASMTRSVAQQAGWIWDIGLPSRRGIGHVFSSNHISVENAAKQLEDYLRPNVNNINDFQFREIRFEPGHAQKFWVKNCIAVGLSAGFVEPLEASALGMIELSARMIAEHLPVSHSSMDVVAENFNQIFLQRWQLIIDFLKLHYCLSKRNDSEFWIDNRKSQSMSDTLKNLLRLWENQPPLDNGFMNPYDMFPVASYQYILYGMNFLTQPSHLNSSKFETQEAIKNLQIMASRTEKLAALVPTNRELIKSMTAR</sequence>
<dbReference type="PIRSF" id="PIRSF011396">
    <property type="entry name" value="Trp_halogenase"/>
    <property type="match status" value="1"/>
</dbReference>
<proteinExistence type="predicted"/>
<dbReference type="InterPro" id="IPR036188">
    <property type="entry name" value="FAD/NAD-bd_sf"/>
</dbReference>
<dbReference type="AlphaFoldDB" id="A0A545UIC8"/>
<feature type="binding site" evidence="2">
    <location>
        <begin position="10"/>
        <end position="13"/>
    </location>
    <ligand>
        <name>FAD</name>
        <dbReference type="ChEBI" id="CHEBI:57692"/>
    </ligand>
</feature>
<evidence type="ECO:0000256" key="1">
    <source>
        <dbReference type="PIRSR" id="PIRSR011396-1"/>
    </source>
</evidence>
<feature type="binding site" evidence="2">
    <location>
        <position position="348"/>
    </location>
    <ligand>
        <name>L-tryptophan</name>
        <dbReference type="ChEBI" id="CHEBI:57912"/>
    </ligand>
</feature>
<dbReference type="RefSeq" id="WP_142892067.1">
    <property type="nucleotide sequence ID" value="NZ_ML660161.1"/>
</dbReference>
<dbReference type="EMBL" id="VIKS01000002">
    <property type="protein sequence ID" value="TQV89217.1"/>
    <property type="molecule type" value="Genomic_DNA"/>
</dbReference>
<reference evidence="3 4" key="1">
    <citation type="submission" date="2019-07" db="EMBL/GenBank/DDBJ databases">
        <title>Draft genome for Aliikangiella sp. M105.</title>
        <authorList>
            <person name="Wang G."/>
        </authorList>
    </citation>
    <scope>NUCLEOTIDE SEQUENCE [LARGE SCALE GENOMIC DNA]</scope>
    <source>
        <strain evidence="3 4">M105</strain>
    </source>
</reference>
<dbReference type="Proteomes" id="UP000315439">
    <property type="component" value="Unassembled WGS sequence"/>
</dbReference>
<feature type="active site" evidence="1">
    <location>
        <position position="79"/>
    </location>
</feature>
<feature type="binding site" evidence="2">
    <location>
        <position position="185"/>
    </location>
    <ligand>
        <name>FAD</name>
        <dbReference type="ChEBI" id="CHEBI:57692"/>
    </ligand>
</feature>
<accession>A0A545UIC8</accession>
<keyword evidence="2" id="KW-0547">Nucleotide-binding</keyword>
<dbReference type="Gene3D" id="3.50.50.60">
    <property type="entry name" value="FAD/NAD(P)-binding domain"/>
    <property type="match status" value="1"/>
</dbReference>
<dbReference type="Pfam" id="PF04820">
    <property type="entry name" value="Trp_halogenase"/>
    <property type="match status" value="1"/>
</dbReference>
<comment type="caution">
    <text evidence="3">The sequence shown here is derived from an EMBL/GenBank/DDBJ whole genome shotgun (WGS) entry which is preliminary data.</text>
</comment>
<organism evidence="3 4">
    <name type="scientific">Aliikangiella coralliicola</name>
    <dbReference type="NCBI Taxonomy" id="2592383"/>
    <lineage>
        <taxon>Bacteria</taxon>
        <taxon>Pseudomonadati</taxon>
        <taxon>Pseudomonadota</taxon>
        <taxon>Gammaproteobacteria</taxon>
        <taxon>Oceanospirillales</taxon>
        <taxon>Pleioneaceae</taxon>
        <taxon>Aliikangiella</taxon>
    </lineage>
</organism>
<evidence type="ECO:0000313" key="4">
    <source>
        <dbReference type="Proteomes" id="UP000315439"/>
    </source>
</evidence>
<dbReference type="InterPro" id="IPR033856">
    <property type="entry name" value="Trp_halogen"/>
</dbReference>